<protein>
    <submittedName>
        <fullName evidence="3">Uncharacterized protein LOC34623438</fullName>
    </submittedName>
</protein>
<dbReference type="RefSeq" id="XP_026192058.1">
    <property type="nucleotide sequence ID" value="XM_026336273.1"/>
</dbReference>
<sequence length="315" mass="34604">MLRSASYQDSWEPIKSDITRLVTRPLFWLMGAFACVVSAAAYLPGILWVTCAPLLLRNSDFFTWAVEENPKKFKGRIVWVTGGSTGIGLAICKQLSLRDLKGLIITGRSLARLETARNAILAFSHSQGGRMKEEDILLLPLDLSKGIRVQGRGADDAPEMQEAWEETIHKAVHWRGGVDILFNNAGRLAIGCLPPTETFAEIMDANFLSALSSSTLSVPSFLSLPSPFSLSWLDVDVAASLIIRAVSRNLEEAWMAVPTGLLQMYIGFYLPQCVRWVRRFSAKKECALSSEYREAVVSQLTGCTSSSDGAAKQAK</sequence>
<dbReference type="PANTHER" id="PTHR44269:SF2">
    <property type="entry name" value="DEHYDROGENASE_REDUCTASE SDR FAMILY MEMBER 7"/>
    <property type="match status" value="1"/>
</dbReference>
<gene>
    <name evidence="3" type="primary">LOC34623438</name>
</gene>
<dbReference type="Gene3D" id="3.40.50.720">
    <property type="entry name" value="NAD(P)-binding Rossmann-like Domain"/>
    <property type="match status" value="1"/>
</dbReference>
<evidence type="ECO:0000313" key="3">
    <source>
        <dbReference type="RefSeq" id="XP_026192058.1"/>
    </source>
</evidence>
<dbReference type="SUPFAM" id="SSF51735">
    <property type="entry name" value="NAD(P)-binding Rossmann-fold domains"/>
    <property type="match status" value="1"/>
</dbReference>
<dbReference type="InterPro" id="IPR036291">
    <property type="entry name" value="NAD(P)-bd_dom_sf"/>
</dbReference>
<accession>A0A6P6RW03</accession>
<reference evidence="3" key="1">
    <citation type="submission" date="2025-08" db="UniProtKB">
        <authorList>
            <consortium name="RefSeq"/>
        </authorList>
    </citation>
    <scope>IDENTIFICATION</scope>
</reference>
<dbReference type="Proteomes" id="UP000515125">
    <property type="component" value="Unplaced"/>
</dbReference>
<proteinExistence type="predicted"/>
<evidence type="ECO:0000313" key="2">
    <source>
        <dbReference type="Proteomes" id="UP000515125"/>
    </source>
</evidence>
<dbReference type="PANTHER" id="PTHR44269">
    <property type="entry name" value="DEHYDROGENASE/REDUCTASE SDR FAMILY MEMBER 7-RELATED"/>
    <property type="match status" value="1"/>
</dbReference>
<keyword evidence="1" id="KW-0472">Membrane</keyword>
<name>A0A6P6RW03_9EIME</name>
<dbReference type="OrthoDB" id="1274115at2759"/>
<organism evidence="2 3">
    <name type="scientific">Cyclospora cayetanensis</name>
    <dbReference type="NCBI Taxonomy" id="88456"/>
    <lineage>
        <taxon>Eukaryota</taxon>
        <taxon>Sar</taxon>
        <taxon>Alveolata</taxon>
        <taxon>Apicomplexa</taxon>
        <taxon>Conoidasida</taxon>
        <taxon>Coccidia</taxon>
        <taxon>Eucoccidiorida</taxon>
        <taxon>Eimeriorina</taxon>
        <taxon>Eimeriidae</taxon>
        <taxon>Cyclospora</taxon>
    </lineage>
</organism>
<dbReference type="GeneID" id="34623438"/>
<dbReference type="PROSITE" id="PS51257">
    <property type="entry name" value="PROKAR_LIPOPROTEIN"/>
    <property type="match status" value="1"/>
</dbReference>
<evidence type="ECO:0000256" key="1">
    <source>
        <dbReference type="SAM" id="Phobius"/>
    </source>
</evidence>
<keyword evidence="1" id="KW-1133">Transmembrane helix</keyword>
<keyword evidence="1" id="KW-0812">Transmembrane</keyword>
<feature type="transmembrane region" description="Helical" evidence="1">
    <location>
        <begin position="26"/>
        <end position="49"/>
    </location>
</feature>
<dbReference type="AlphaFoldDB" id="A0A6P6RW03"/>
<keyword evidence="2" id="KW-1185">Reference proteome</keyword>
<dbReference type="InterPro" id="IPR053011">
    <property type="entry name" value="SDR_family_member_7"/>
</dbReference>